<comment type="caution">
    <text evidence="1">The sequence shown here is derived from an EMBL/GenBank/DDBJ whole genome shotgun (WGS) entry which is preliminary data.</text>
</comment>
<dbReference type="InterPro" id="IPR016181">
    <property type="entry name" value="Acyl_CoA_acyltransferase"/>
</dbReference>
<accession>A0A7V2WLS1</accession>
<name>A0A7V2WLS1_9BACT</name>
<dbReference type="AlphaFoldDB" id="A0A7V2WLS1"/>
<sequence>MERFVYKEVKTEEAVQRLYALNRELAEREGQGELFRAEYTPYREAFLGSCPAARGWLILAGKERAGFAIVLPKFASYLATVSAYIEDLYLRDPWAQKGNYLEVLRDLGERFRNEGAYRVEIRMLKKGVLDAEILREAGFA</sequence>
<dbReference type="EMBL" id="DRNO01000212">
    <property type="protein sequence ID" value="HFC03853.1"/>
    <property type="molecule type" value="Genomic_DNA"/>
</dbReference>
<dbReference type="Proteomes" id="UP000885722">
    <property type="component" value="Unassembled WGS sequence"/>
</dbReference>
<feature type="non-terminal residue" evidence="1">
    <location>
        <position position="140"/>
    </location>
</feature>
<dbReference type="SUPFAM" id="SSF55729">
    <property type="entry name" value="Acyl-CoA N-acyltransferases (Nat)"/>
    <property type="match status" value="1"/>
</dbReference>
<protein>
    <recommendedName>
        <fullName evidence="2">N-acetyltransferase domain-containing protein</fullName>
    </recommendedName>
</protein>
<gene>
    <name evidence="1" type="ORF">ENJ74_03160</name>
</gene>
<reference evidence="1" key="1">
    <citation type="journal article" date="2020" name="mSystems">
        <title>Genome- and Community-Level Interaction Insights into Carbon Utilization and Element Cycling Functions of Hydrothermarchaeota in Hydrothermal Sediment.</title>
        <authorList>
            <person name="Zhou Z."/>
            <person name="Liu Y."/>
            <person name="Xu W."/>
            <person name="Pan J."/>
            <person name="Luo Z.H."/>
            <person name="Li M."/>
        </authorList>
    </citation>
    <scope>NUCLEOTIDE SEQUENCE [LARGE SCALE GENOMIC DNA]</scope>
    <source>
        <strain evidence="1">HyVt-513</strain>
    </source>
</reference>
<dbReference type="Gene3D" id="3.40.630.30">
    <property type="match status" value="1"/>
</dbReference>
<organism evidence="1">
    <name type="scientific">Nitratifractor salsuginis</name>
    <dbReference type="NCBI Taxonomy" id="269261"/>
    <lineage>
        <taxon>Bacteria</taxon>
        <taxon>Pseudomonadati</taxon>
        <taxon>Campylobacterota</taxon>
        <taxon>Epsilonproteobacteria</taxon>
        <taxon>Campylobacterales</taxon>
        <taxon>Sulfurovaceae</taxon>
        <taxon>Nitratifractor</taxon>
    </lineage>
</organism>
<proteinExistence type="predicted"/>
<evidence type="ECO:0008006" key="2">
    <source>
        <dbReference type="Google" id="ProtNLM"/>
    </source>
</evidence>
<evidence type="ECO:0000313" key="1">
    <source>
        <dbReference type="EMBL" id="HFC03853.1"/>
    </source>
</evidence>